<evidence type="ECO:0000259" key="14">
    <source>
        <dbReference type="PROSITE" id="PS51761"/>
    </source>
</evidence>
<accession>A0ABR3REK9</accession>
<evidence type="ECO:0000256" key="1">
    <source>
        <dbReference type="ARBA" id="ARBA00000681"/>
    </source>
</evidence>
<dbReference type="SUPFAM" id="SSF49899">
    <property type="entry name" value="Concanavalin A-like lectins/glucanases"/>
    <property type="match status" value="1"/>
</dbReference>
<feature type="chain" id="PRO_5047011672" description="Endo-1,4-beta-xylanase" evidence="13">
    <location>
        <begin position="20"/>
        <end position="240"/>
    </location>
</feature>
<dbReference type="PRINTS" id="PR00911">
    <property type="entry name" value="GLHYDRLASE11"/>
</dbReference>
<feature type="active site" description="Nucleophile" evidence="11">
    <location>
        <position position="132"/>
    </location>
</feature>
<evidence type="ECO:0000256" key="11">
    <source>
        <dbReference type="PROSITE-ProRule" id="PRU01097"/>
    </source>
</evidence>
<keyword evidence="9 11" id="KW-0326">Glycosidase</keyword>
<comment type="pathway">
    <text evidence="2 11 12">Glycan degradation; xylan degradation.</text>
</comment>
<feature type="signal peptide" evidence="13">
    <location>
        <begin position="1"/>
        <end position="19"/>
    </location>
</feature>
<evidence type="ECO:0000256" key="13">
    <source>
        <dbReference type="SAM" id="SignalP"/>
    </source>
</evidence>
<dbReference type="Proteomes" id="UP001521222">
    <property type="component" value="Unassembled WGS sequence"/>
</dbReference>
<evidence type="ECO:0000256" key="10">
    <source>
        <dbReference type="ARBA" id="ARBA00023326"/>
    </source>
</evidence>
<evidence type="ECO:0000256" key="3">
    <source>
        <dbReference type="ARBA" id="ARBA00007792"/>
    </source>
</evidence>
<keyword evidence="10 11" id="KW-0624">Polysaccharide degradation</keyword>
<sequence>MVAFPHIVAALSVLAGAFAAPTVNADEDLPDFELNNATDLVRRQDYNQNYKTSGNVNFSPTSNGYSVSFSNAGDFVVGKGWSKGTTRYVVPMYTTIAPLNSFRNINFSGSTSATAGTVLVSVYGWTQNPLIEYYIQEYTSNGAGSAQGTKVGSVTCDGSSYDIWKHTQVNQPSIVGTTTFTQYISNRVNKRPGSGTVTTKCHFDAWAKLGLNLGTHNYQTLSTEGWGNAGGNSKYTVTGS</sequence>
<dbReference type="InterPro" id="IPR033123">
    <property type="entry name" value="GH11_dom"/>
</dbReference>
<name>A0ABR3REK9_9PLEO</name>
<evidence type="ECO:0000256" key="2">
    <source>
        <dbReference type="ARBA" id="ARBA00004851"/>
    </source>
</evidence>
<proteinExistence type="inferred from homology"/>
<comment type="caution">
    <text evidence="15">The sequence shown here is derived from an EMBL/GenBank/DDBJ whole genome shotgun (WGS) entry which is preliminary data.</text>
</comment>
<comment type="similarity">
    <text evidence="3 11 12">Belongs to the glycosyl hydrolase 11 (cellulase G) family.</text>
</comment>
<organism evidence="15 16">
    <name type="scientific">Nothophoma quercina</name>
    <dbReference type="NCBI Taxonomy" id="749835"/>
    <lineage>
        <taxon>Eukaryota</taxon>
        <taxon>Fungi</taxon>
        <taxon>Dikarya</taxon>
        <taxon>Ascomycota</taxon>
        <taxon>Pezizomycotina</taxon>
        <taxon>Dothideomycetes</taxon>
        <taxon>Pleosporomycetidae</taxon>
        <taxon>Pleosporales</taxon>
        <taxon>Pleosporineae</taxon>
        <taxon>Didymellaceae</taxon>
        <taxon>Nothophoma</taxon>
    </lineage>
</organism>
<evidence type="ECO:0000313" key="16">
    <source>
        <dbReference type="Proteomes" id="UP001521222"/>
    </source>
</evidence>
<evidence type="ECO:0000256" key="4">
    <source>
        <dbReference type="ARBA" id="ARBA00012590"/>
    </source>
</evidence>
<gene>
    <name evidence="15" type="ORF">SLS59_004528</name>
</gene>
<evidence type="ECO:0000256" key="7">
    <source>
        <dbReference type="ARBA" id="ARBA00022801"/>
    </source>
</evidence>
<keyword evidence="8 11" id="KW-0119">Carbohydrate metabolism</keyword>
<dbReference type="InterPro" id="IPR001137">
    <property type="entry name" value="Glyco_hydro_11"/>
</dbReference>
<protein>
    <recommendedName>
        <fullName evidence="4 11">Endo-1,4-beta-xylanase</fullName>
        <ecNumber evidence="4 11">3.2.1.8</ecNumber>
    </recommendedName>
</protein>
<dbReference type="PANTHER" id="PTHR46828">
    <property type="entry name" value="ENDO-1,4-BETA-XYLANASE A-RELATED"/>
    <property type="match status" value="1"/>
</dbReference>
<keyword evidence="7 11" id="KW-0378">Hydrolase</keyword>
<dbReference type="Pfam" id="PF00457">
    <property type="entry name" value="Glyco_hydro_11"/>
    <property type="match status" value="1"/>
</dbReference>
<keyword evidence="5 11" id="KW-0858">Xylan degradation</keyword>
<keyword evidence="6 13" id="KW-0732">Signal</keyword>
<dbReference type="PANTHER" id="PTHR46828:SF4">
    <property type="entry name" value="ENDO-1,4-BETA-XYLANASE"/>
    <property type="match status" value="1"/>
</dbReference>
<evidence type="ECO:0000256" key="5">
    <source>
        <dbReference type="ARBA" id="ARBA00022651"/>
    </source>
</evidence>
<evidence type="ECO:0000256" key="8">
    <source>
        <dbReference type="ARBA" id="ARBA00023277"/>
    </source>
</evidence>
<dbReference type="EC" id="3.2.1.8" evidence="4 11"/>
<evidence type="ECO:0000256" key="6">
    <source>
        <dbReference type="ARBA" id="ARBA00022729"/>
    </source>
</evidence>
<dbReference type="InterPro" id="IPR013320">
    <property type="entry name" value="ConA-like_dom_sf"/>
</dbReference>
<dbReference type="Gene3D" id="2.60.120.180">
    <property type="match status" value="1"/>
</dbReference>
<comment type="catalytic activity">
    <reaction evidence="1 11 12">
        <text>Endohydrolysis of (1-&gt;4)-beta-D-xylosidic linkages in xylans.</text>
        <dbReference type="EC" id="3.2.1.8"/>
    </reaction>
</comment>
<dbReference type="PROSITE" id="PS51761">
    <property type="entry name" value="GH11_3"/>
    <property type="match status" value="1"/>
</dbReference>
<evidence type="ECO:0000256" key="12">
    <source>
        <dbReference type="RuleBase" id="RU362015"/>
    </source>
</evidence>
<evidence type="ECO:0000313" key="15">
    <source>
        <dbReference type="EMBL" id="KAL1602873.1"/>
    </source>
</evidence>
<reference evidence="15 16" key="1">
    <citation type="submission" date="2024-02" db="EMBL/GenBank/DDBJ databases">
        <title>De novo assembly and annotation of 12 fungi associated with fruit tree decline syndrome in Ontario, Canada.</title>
        <authorList>
            <person name="Sulman M."/>
            <person name="Ellouze W."/>
            <person name="Ilyukhin E."/>
        </authorList>
    </citation>
    <scope>NUCLEOTIDE SEQUENCE [LARGE SCALE GENOMIC DNA]</scope>
    <source>
        <strain evidence="15 16">M97-236</strain>
    </source>
</reference>
<dbReference type="EMBL" id="JAKIXB020000013">
    <property type="protein sequence ID" value="KAL1602873.1"/>
    <property type="molecule type" value="Genomic_DNA"/>
</dbReference>
<feature type="domain" description="GH11" evidence="14">
    <location>
        <begin position="32"/>
        <end position="237"/>
    </location>
</feature>
<feature type="active site" description="Proton donor" evidence="11">
    <location>
        <position position="224"/>
    </location>
</feature>
<evidence type="ECO:0000256" key="9">
    <source>
        <dbReference type="ARBA" id="ARBA00023295"/>
    </source>
</evidence>
<keyword evidence="16" id="KW-1185">Reference proteome</keyword>
<dbReference type="InterPro" id="IPR013319">
    <property type="entry name" value="GH11/12"/>
</dbReference>